<evidence type="ECO:0000259" key="2">
    <source>
        <dbReference type="PROSITE" id="PS50880"/>
    </source>
</evidence>
<comment type="caution">
    <text evidence="4">The sequence shown here is derived from an EMBL/GenBank/DDBJ whole genome shotgun (WGS) entry which is preliminary data.</text>
</comment>
<dbReference type="InterPro" id="IPR013826">
    <property type="entry name" value="Topo_IA_cen_sub3"/>
</dbReference>
<dbReference type="GO" id="GO:0003917">
    <property type="term" value="F:DNA topoisomerase type I (single strand cut, ATP-independent) activity"/>
    <property type="evidence" value="ECO:0007669"/>
    <property type="project" value="InterPro"/>
</dbReference>
<dbReference type="CDD" id="cd03363">
    <property type="entry name" value="TOPRIM_TopoIA_TopoI"/>
    <property type="match status" value="1"/>
</dbReference>
<dbReference type="InterPro" id="IPR006171">
    <property type="entry name" value="TOPRIM_dom"/>
</dbReference>
<dbReference type="PROSITE" id="PS00396">
    <property type="entry name" value="TOPO_IA_1"/>
    <property type="match status" value="1"/>
</dbReference>
<feature type="domain" description="Toprim" evidence="2">
    <location>
        <begin position="7"/>
        <end position="119"/>
    </location>
</feature>
<dbReference type="InterPro" id="IPR005733">
    <property type="entry name" value="TopoI_bac-type"/>
</dbReference>
<evidence type="ECO:0000259" key="3">
    <source>
        <dbReference type="PROSITE" id="PS52039"/>
    </source>
</evidence>
<accession>A0A0F9KSP4</accession>
<dbReference type="InterPro" id="IPR023406">
    <property type="entry name" value="Topo_IA_AS"/>
</dbReference>
<name>A0A0F9KSP4_9ZZZZ</name>
<dbReference type="InterPro" id="IPR034149">
    <property type="entry name" value="TOPRIM_TopoI"/>
</dbReference>
<dbReference type="InterPro" id="IPR013497">
    <property type="entry name" value="Topo_IA_cen"/>
</dbReference>
<evidence type="ECO:0000256" key="1">
    <source>
        <dbReference type="ARBA" id="ARBA00023235"/>
    </source>
</evidence>
<dbReference type="SUPFAM" id="SSF56712">
    <property type="entry name" value="Prokaryotic type I DNA topoisomerase"/>
    <property type="match status" value="1"/>
</dbReference>
<evidence type="ECO:0000313" key="4">
    <source>
        <dbReference type="EMBL" id="KKM18445.1"/>
    </source>
</evidence>
<dbReference type="InterPro" id="IPR023405">
    <property type="entry name" value="Topo_IA_core_domain"/>
</dbReference>
<dbReference type="SMART" id="SM00493">
    <property type="entry name" value="TOPRIM"/>
    <property type="match status" value="1"/>
</dbReference>
<dbReference type="InterPro" id="IPR013825">
    <property type="entry name" value="Topo_IA_cen_sub2"/>
</dbReference>
<dbReference type="GO" id="GO:0003677">
    <property type="term" value="F:DNA binding"/>
    <property type="evidence" value="ECO:0007669"/>
    <property type="project" value="InterPro"/>
</dbReference>
<dbReference type="Gene3D" id="3.40.50.140">
    <property type="match status" value="1"/>
</dbReference>
<feature type="non-terminal residue" evidence="4">
    <location>
        <position position="348"/>
    </location>
</feature>
<gene>
    <name evidence="4" type="ORF">LCGC14_1665640</name>
</gene>
<dbReference type="Pfam" id="PF01751">
    <property type="entry name" value="Toprim"/>
    <property type="match status" value="1"/>
</dbReference>
<dbReference type="PANTHER" id="PTHR42785:SF1">
    <property type="entry name" value="DNA TOPOISOMERASE"/>
    <property type="match status" value="1"/>
</dbReference>
<dbReference type="InterPro" id="IPR000380">
    <property type="entry name" value="Topo_IA"/>
</dbReference>
<dbReference type="Gene3D" id="2.70.20.10">
    <property type="entry name" value="Topoisomerase I, domain 3"/>
    <property type="match status" value="1"/>
</dbReference>
<dbReference type="AlphaFoldDB" id="A0A0F9KSP4"/>
<dbReference type="NCBIfam" id="TIGR01051">
    <property type="entry name" value="topA_bact"/>
    <property type="match status" value="1"/>
</dbReference>
<dbReference type="PANTHER" id="PTHR42785">
    <property type="entry name" value="DNA TOPOISOMERASE, TYPE IA, CORE"/>
    <property type="match status" value="1"/>
</dbReference>
<dbReference type="Gene3D" id="1.10.290.10">
    <property type="entry name" value="Topoisomerase I, domain 4"/>
    <property type="match status" value="1"/>
</dbReference>
<dbReference type="PROSITE" id="PS52039">
    <property type="entry name" value="TOPO_IA_2"/>
    <property type="match status" value="1"/>
</dbReference>
<dbReference type="SMART" id="SM00436">
    <property type="entry name" value="TOP1Bc"/>
    <property type="match status" value="1"/>
</dbReference>
<dbReference type="PRINTS" id="PR00417">
    <property type="entry name" value="PRTPISMRASEI"/>
</dbReference>
<reference evidence="4" key="1">
    <citation type="journal article" date="2015" name="Nature">
        <title>Complex archaea that bridge the gap between prokaryotes and eukaryotes.</title>
        <authorList>
            <person name="Spang A."/>
            <person name="Saw J.H."/>
            <person name="Jorgensen S.L."/>
            <person name="Zaremba-Niedzwiedzka K."/>
            <person name="Martijn J."/>
            <person name="Lind A.E."/>
            <person name="van Eijk R."/>
            <person name="Schleper C."/>
            <person name="Guy L."/>
            <person name="Ettema T.J."/>
        </authorList>
    </citation>
    <scope>NUCLEOTIDE SEQUENCE</scope>
</reference>
<keyword evidence="1" id="KW-0413">Isomerase</keyword>
<dbReference type="InterPro" id="IPR013824">
    <property type="entry name" value="Topo_IA_cen_sub1"/>
</dbReference>
<dbReference type="EMBL" id="LAZR01014220">
    <property type="protein sequence ID" value="KKM18445.1"/>
    <property type="molecule type" value="Genomic_DNA"/>
</dbReference>
<organism evidence="4">
    <name type="scientific">marine sediment metagenome</name>
    <dbReference type="NCBI Taxonomy" id="412755"/>
    <lineage>
        <taxon>unclassified sequences</taxon>
        <taxon>metagenomes</taxon>
        <taxon>ecological metagenomes</taxon>
    </lineage>
</organism>
<sequence>MTKKKTKSLVVVESPAKARTIAAILGPEYEIRASVGHVRDLPKSTLGVDTEQDFEPKYVIPRQKAAAVKEIRQAAERASTIYLATDPDREGEAIAWHLIAAAELEGKRHVRVVFHEITPEAVREAFSHPRDIDMQLVDAQQARRVLDRLVGYRLSPFLWKQVRRGLSAGRVQSVAARLVVEREREIQGFRPREYWTIDANLAKAQDGSAEQGFRARLVGYAESKKRKLAIENQIETERLAALLKGAAYSVLAVQQKVQSRRPAAPFITSTLQQEASRRLGFSAKRTMVVAQQLYEGLRLGSRGEVGLITYMRTDSTQVAEVALREAREHIGAKFGKEFVPSSPREYRR</sequence>
<dbReference type="GO" id="GO:0006265">
    <property type="term" value="P:DNA topological change"/>
    <property type="evidence" value="ECO:0007669"/>
    <property type="project" value="InterPro"/>
</dbReference>
<dbReference type="PROSITE" id="PS50880">
    <property type="entry name" value="TOPRIM"/>
    <property type="match status" value="1"/>
</dbReference>
<proteinExistence type="predicted"/>
<dbReference type="InterPro" id="IPR003601">
    <property type="entry name" value="Topo_IA_2"/>
</dbReference>
<protein>
    <submittedName>
        <fullName evidence="4">Uncharacterized protein</fullName>
    </submittedName>
</protein>
<dbReference type="Pfam" id="PF01131">
    <property type="entry name" value="Topoisom_bac"/>
    <property type="match status" value="1"/>
</dbReference>
<dbReference type="Gene3D" id="1.10.460.10">
    <property type="entry name" value="Topoisomerase I, domain 2"/>
    <property type="match status" value="1"/>
</dbReference>
<feature type="domain" description="Topo IA-type catalytic" evidence="3">
    <location>
        <begin position="133"/>
        <end position="348"/>
    </location>
</feature>